<organism evidence="1 2">
    <name type="scientific">Rosistilla ulvae</name>
    <dbReference type="NCBI Taxonomy" id="1930277"/>
    <lineage>
        <taxon>Bacteria</taxon>
        <taxon>Pseudomonadati</taxon>
        <taxon>Planctomycetota</taxon>
        <taxon>Planctomycetia</taxon>
        <taxon>Pirellulales</taxon>
        <taxon>Pirellulaceae</taxon>
        <taxon>Rosistilla</taxon>
    </lineage>
</organism>
<dbReference type="EMBL" id="CP036261">
    <property type="protein sequence ID" value="QDS90842.1"/>
    <property type="molecule type" value="Genomic_DNA"/>
</dbReference>
<dbReference type="KEGG" id="ruv:EC9_50600"/>
<gene>
    <name evidence="1" type="ORF">EC9_50600</name>
</gene>
<protein>
    <submittedName>
        <fullName evidence="1">Addiction module component</fullName>
    </submittedName>
</protein>
<name>A0A517M7H8_9BACT</name>
<dbReference type="Pfam" id="PF09720">
    <property type="entry name" value="Unstab_antitox"/>
    <property type="match status" value="1"/>
</dbReference>
<dbReference type="OrthoDB" id="291542at2"/>
<proteinExistence type="predicted"/>
<sequence>MQLPLETMTTAQKLDAMEQLWASLRSSADYSPPDWHGEILAERKRRVENGETTFSSLDDVVSRIKQGRK</sequence>
<keyword evidence="2" id="KW-1185">Reference proteome</keyword>
<dbReference type="InterPro" id="IPR013406">
    <property type="entry name" value="CHP02574_addiction_mod"/>
</dbReference>
<evidence type="ECO:0000313" key="1">
    <source>
        <dbReference type="EMBL" id="QDS90842.1"/>
    </source>
</evidence>
<dbReference type="Proteomes" id="UP000319557">
    <property type="component" value="Chromosome"/>
</dbReference>
<accession>A0A517M7H8</accession>
<dbReference type="AlphaFoldDB" id="A0A517M7H8"/>
<evidence type="ECO:0000313" key="2">
    <source>
        <dbReference type="Proteomes" id="UP000319557"/>
    </source>
</evidence>
<reference evidence="1 2" key="1">
    <citation type="submission" date="2019-02" db="EMBL/GenBank/DDBJ databases">
        <title>Deep-cultivation of Planctomycetes and their phenomic and genomic characterization uncovers novel biology.</title>
        <authorList>
            <person name="Wiegand S."/>
            <person name="Jogler M."/>
            <person name="Boedeker C."/>
            <person name="Pinto D."/>
            <person name="Vollmers J."/>
            <person name="Rivas-Marin E."/>
            <person name="Kohn T."/>
            <person name="Peeters S.H."/>
            <person name="Heuer A."/>
            <person name="Rast P."/>
            <person name="Oberbeckmann S."/>
            <person name="Bunk B."/>
            <person name="Jeske O."/>
            <person name="Meyerdierks A."/>
            <person name="Storesund J.E."/>
            <person name="Kallscheuer N."/>
            <person name="Luecker S."/>
            <person name="Lage O.M."/>
            <person name="Pohl T."/>
            <person name="Merkel B.J."/>
            <person name="Hornburger P."/>
            <person name="Mueller R.-W."/>
            <person name="Bruemmer F."/>
            <person name="Labrenz M."/>
            <person name="Spormann A.M."/>
            <person name="Op den Camp H."/>
            <person name="Overmann J."/>
            <person name="Amann R."/>
            <person name="Jetten M.S.M."/>
            <person name="Mascher T."/>
            <person name="Medema M.H."/>
            <person name="Devos D.P."/>
            <person name="Kaster A.-K."/>
            <person name="Ovreas L."/>
            <person name="Rohde M."/>
            <person name="Galperin M.Y."/>
            <person name="Jogler C."/>
        </authorList>
    </citation>
    <scope>NUCLEOTIDE SEQUENCE [LARGE SCALE GENOMIC DNA]</scope>
    <source>
        <strain evidence="1 2">EC9</strain>
    </source>
</reference>